<dbReference type="InterPro" id="IPR036390">
    <property type="entry name" value="WH_DNA-bd_sf"/>
</dbReference>
<keyword evidence="7" id="KW-1185">Reference proteome</keyword>
<evidence type="ECO:0000256" key="4">
    <source>
        <dbReference type="SAM" id="Coils"/>
    </source>
</evidence>
<keyword evidence="4" id="KW-0175">Coiled coil</keyword>
<keyword evidence="1" id="KW-0805">Transcription regulation</keyword>
<dbReference type="SUPFAM" id="SSF48008">
    <property type="entry name" value="GntR ligand-binding domain-like"/>
    <property type="match status" value="1"/>
</dbReference>
<dbReference type="InterPro" id="IPR000524">
    <property type="entry name" value="Tscrpt_reg_HTH_GntR"/>
</dbReference>
<sequence>MKPIEKKSARDQVIISLRKAIFNGDLKNGEEITQEEIAKILNVSRMPVREAFYALEREGLLLTQQNRRVIVKGVTEEDIKDHYDIRAMLEGEAAAKAARLATDLKDLEEINKEIEKAVQARNTDEYIVANEHFHRTIWKLSNSVRLQSFLDQLWSGLPPHLAEMVTEQMGKAHSEHQDILEAFRNRDEHAARELMMSHIKRSKIDFLKIF</sequence>
<dbReference type="InterPro" id="IPR011711">
    <property type="entry name" value="GntR_C"/>
</dbReference>
<dbReference type="PANTHER" id="PTHR43537">
    <property type="entry name" value="TRANSCRIPTIONAL REGULATOR, GNTR FAMILY"/>
    <property type="match status" value="1"/>
</dbReference>
<proteinExistence type="predicted"/>
<dbReference type="Pfam" id="PF07729">
    <property type="entry name" value="FCD"/>
    <property type="match status" value="1"/>
</dbReference>
<dbReference type="Gene3D" id="1.10.10.10">
    <property type="entry name" value="Winged helix-like DNA-binding domain superfamily/Winged helix DNA-binding domain"/>
    <property type="match status" value="1"/>
</dbReference>
<keyword evidence="2 6" id="KW-0238">DNA-binding</keyword>
<name>A0A1H6UR94_9BACL</name>
<dbReference type="InterPro" id="IPR008920">
    <property type="entry name" value="TF_FadR/GntR_C"/>
</dbReference>
<dbReference type="OrthoDB" id="9781630at2"/>
<dbReference type="RefSeq" id="WP_092050190.1">
    <property type="nucleotide sequence ID" value="NZ_FNZF01000001.1"/>
</dbReference>
<dbReference type="GO" id="GO:0003700">
    <property type="term" value="F:DNA-binding transcription factor activity"/>
    <property type="evidence" value="ECO:0007669"/>
    <property type="project" value="InterPro"/>
</dbReference>
<evidence type="ECO:0000256" key="3">
    <source>
        <dbReference type="ARBA" id="ARBA00023163"/>
    </source>
</evidence>
<gene>
    <name evidence="6" type="ORF">SAMN04488127_0823</name>
</gene>
<dbReference type="GO" id="GO:0003677">
    <property type="term" value="F:DNA binding"/>
    <property type="evidence" value="ECO:0007669"/>
    <property type="project" value="UniProtKB-KW"/>
</dbReference>
<reference evidence="7" key="1">
    <citation type="submission" date="2016-10" db="EMBL/GenBank/DDBJ databases">
        <authorList>
            <person name="Varghese N."/>
            <person name="Submissions S."/>
        </authorList>
    </citation>
    <scope>NUCLEOTIDE SEQUENCE [LARGE SCALE GENOMIC DNA]</scope>
    <source>
        <strain evidence="7">CGMCC 1.6763</strain>
    </source>
</reference>
<dbReference type="EMBL" id="FNZF01000001">
    <property type="protein sequence ID" value="SEI93224.1"/>
    <property type="molecule type" value="Genomic_DNA"/>
</dbReference>
<evidence type="ECO:0000313" key="7">
    <source>
        <dbReference type="Proteomes" id="UP000199200"/>
    </source>
</evidence>
<dbReference type="Pfam" id="PF00392">
    <property type="entry name" value="GntR"/>
    <property type="match status" value="1"/>
</dbReference>
<dbReference type="AlphaFoldDB" id="A0A1H6UR94"/>
<dbReference type="SUPFAM" id="SSF46785">
    <property type="entry name" value="Winged helix' DNA-binding domain"/>
    <property type="match status" value="1"/>
</dbReference>
<evidence type="ECO:0000256" key="1">
    <source>
        <dbReference type="ARBA" id="ARBA00023015"/>
    </source>
</evidence>
<evidence type="ECO:0000256" key="2">
    <source>
        <dbReference type="ARBA" id="ARBA00023125"/>
    </source>
</evidence>
<feature type="domain" description="HTH gntR-type" evidence="5">
    <location>
        <begin position="7"/>
        <end position="74"/>
    </location>
</feature>
<organism evidence="6 7">
    <name type="scientific">Bhargavaea ginsengi</name>
    <dbReference type="NCBI Taxonomy" id="426757"/>
    <lineage>
        <taxon>Bacteria</taxon>
        <taxon>Bacillati</taxon>
        <taxon>Bacillota</taxon>
        <taxon>Bacilli</taxon>
        <taxon>Bacillales</taxon>
        <taxon>Caryophanaceae</taxon>
        <taxon>Bhargavaea</taxon>
    </lineage>
</organism>
<protein>
    <submittedName>
        <fullName evidence="6">DNA-binding transcriptional regulator, GntR family</fullName>
    </submittedName>
</protein>
<dbReference type="CDD" id="cd07377">
    <property type="entry name" value="WHTH_GntR"/>
    <property type="match status" value="1"/>
</dbReference>
<dbReference type="SMART" id="SM00345">
    <property type="entry name" value="HTH_GNTR"/>
    <property type="match status" value="1"/>
</dbReference>
<dbReference type="Proteomes" id="UP000199200">
    <property type="component" value="Unassembled WGS sequence"/>
</dbReference>
<keyword evidence="3" id="KW-0804">Transcription</keyword>
<dbReference type="PROSITE" id="PS50949">
    <property type="entry name" value="HTH_GNTR"/>
    <property type="match status" value="1"/>
</dbReference>
<evidence type="ECO:0000313" key="6">
    <source>
        <dbReference type="EMBL" id="SEI93224.1"/>
    </source>
</evidence>
<dbReference type="PANTHER" id="PTHR43537:SF45">
    <property type="entry name" value="GNTR FAMILY REGULATORY PROTEIN"/>
    <property type="match status" value="1"/>
</dbReference>
<dbReference type="Gene3D" id="1.20.120.530">
    <property type="entry name" value="GntR ligand-binding domain-like"/>
    <property type="match status" value="1"/>
</dbReference>
<feature type="coiled-coil region" evidence="4">
    <location>
        <begin position="97"/>
        <end position="124"/>
    </location>
</feature>
<evidence type="ECO:0000259" key="5">
    <source>
        <dbReference type="PROSITE" id="PS50949"/>
    </source>
</evidence>
<dbReference type="STRING" id="426757.SAMN04488127_0823"/>
<dbReference type="InterPro" id="IPR036388">
    <property type="entry name" value="WH-like_DNA-bd_sf"/>
</dbReference>
<dbReference type="SMART" id="SM00895">
    <property type="entry name" value="FCD"/>
    <property type="match status" value="1"/>
</dbReference>
<accession>A0A1H6UR94</accession>